<dbReference type="PANTHER" id="PTHR11106">
    <property type="entry name" value="GANGLIOSIDE INDUCED DIFFERENTIATION ASSOCIATED PROTEIN 2-RELATED"/>
    <property type="match status" value="1"/>
</dbReference>
<comment type="caution">
    <text evidence="2">The sequence shown here is derived from an EMBL/GenBank/DDBJ whole genome shotgun (WGS) entry which is preliminary data.</text>
</comment>
<dbReference type="CDD" id="cd02908">
    <property type="entry name" value="Macro_OAADPr_deacetylase"/>
    <property type="match status" value="1"/>
</dbReference>
<organism evidence="2 3">
    <name type="scientific">Bifidobacterium longum</name>
    <dbReference type="NCBI Taxonomy" id="216816"/>
    <lineage>
        <taxon>Bacteria</taxon>
        <taxon>Bacillati</taxon>
        <taxon>Actinomycetota</taxon>
        <taxon>Actinomycetes</taxon>
        <taxon>Bifidobacteriales</taxon>
        <taxon>Bifidobacteriaceae</taxon>
        <taxon>Bifidobacterium</taxon>
    </lineage>
</organism>
<dbReference type="Proteomes" id="UP001272183">
    <property type="component" value="Unassembled WGS sequence"/>
</dbReference>
<dbReference type="SUPFAM" id="SSF52949">
    <property type="entry name" value="Macro domain-like"/>
    <property type="match status" value="1"/>
</dbReference>
<dbReference type="SMART" id="SM00506">
    <property type="entry name" value="A1pp"/>
    <property type="match status" value="1"/>
</dbReference>
<evidence type="ECO:0000259" key="1">
    <source>
        <dbReference type="PROSITE" id="PS51154"/>
    </source>
</evidence>
<dbReference type="AlphaFoldDB" id="A0A0A1GPG2"/>
<sequence length="367" mass="40514">MPLELVRQDITKMKVNAIVNAANTQLAMGGGVCGAIFRAAGVSRMAAACDRFAPIHTGEAVITPGFNLPSRYVIHTAGPIWRDGKHDEERLLRSCYRNSMELAARQGCASIAFPLISSGIYGYPKAEALHVALDEIRRFLGDAADSGHDLDVYLCVFDKTAFEISSSIDKRLRAYIDDYYVAEHEDTLGSRTYELLALQRFSDNKPKADRAVPSGVLDMPDFLGDMGETPVYSAPSAAPSPKSAGHVDDAVLSNLDEPFNIILLRLIDAKGYSDVEVYKRANINRKLFSKIRCGDGYMPSKKTVLALAIALRLNIDETQDILACAGYALSHSVKFDVIVEFFIVHEMFDVFTINEMLFRYDQPLLGQ</sequence>
<dbReference type="PANTHER" id="PTHR11106:SF27">
    <property type="entry name" value="MACRO DOMAIN-CONTAINING PROTEIN"/>
    <property type="match status" value="1"/>
</dbReference>
<dbReference type="Gene3D" id="3.40.220.10">
    <property type="entry name" value="Leucine Aminopeptidase, subunit E, domain 1"/>
    <property type="match status" value="1"/>
</dbReference>
<dbReference type="EMBL" id="JAWUDL010000017">
    <property type="protein sequence ID" value="MDW7546885.1"/>
    <property type="molecule type" value="Genomic_DNA"/>
</dbReference>
<proteinExistence type="predicted"/>
<accession>A0A0A1GPG2</accession>
<dbReference type="RefSeq" id="WP_041080703.1">
    <property type="nucleotide sequence ID" value="NZ_AP014658.1"/>
</dbReference>
<dbReference type="PROSITE" id="PS51154">
    <property type="entry name" value="MACRO"/>
    <property type="match status" value="1"/>
</dbReference>
<feature type="domain" description="Macro" evidence="1">
    <location>
        <begin position="1"/>
        <end position="173"/>
    </location>
</feature>
<name>A0A0A1GPG2_BIFLN</name>
<evidence type="ECO:0000313" key="3">
    <source>
        <dbReference type="Proteomes" id="UP001272183"/>
    </source>
</evidence>
<protein>
    <submittedName>
        <fullName evidence="2">Macro domain-containing protein</fullName>
    </submittedName>
</protein>
<gene>
    <name evidence="2" type="ORF">SCX10_08650</name>
</gene>
<evidence type="ECO:0000313" key="2">
    <source>
        <dbReference type="EMBL" id="MDW7546885.1"/>
    </source>
</evidence>
<dbReference type="InterPro" id="IPR043472">
    <property type="entry name" value="Macro_dom-like"/>
</dbReference>
<reference evidence="2" key="1">
    <citation type="submission" date="2023-10" db="EMBL/GenBank/DDBJ databases">
        <title>Supernatant from a Refined Defined Microbial Community Protects Mice from Clostridioides difficile Infection.</title>
        <authorList>
            <person name="Douchant K."/>
            <person name="He S.-M."/>
            <person name="Noordhof C."/>
            <person name="Greenlaw J."/>
            <person name="Schroeter K."/>
            <person name="Vancuren S.J."/>
            <person name="Sjaarda C."/>
            <person name="Allen-Vercoe E."/>
            <person name="Gloor G.B."/>
            <person name="Vanner S.J."/>
            <person name="Petrof E.O."/>
            <person name="Sheth P.M."/>
            <person name="Guzman M."/>
        </authorList>
    </citation>
    <scope>NUCLEOTIDE SEQUENCE</scope>
    <source>
        <strain evidence="2">16-6-I_4_FM</strain>
    </source>
</reference>
<dbReference type="Pfam" id="PF01661">
    <property type="entry name" value="Macro"/>
    <property type="match status" value="1"/>
</dbReference>
<dbReference type="InterPro" id="IPR002589">
    <property type="entry name" value="Macro_dom"/>
</dbReference>